<dbReference type="Proteomes" id="UP000681720">
    <property type="component" value="Unassembled WGS sequence"/>
</dbReference>
<dbReference type="Proteomes" id="UP000681967">
    <property type="component" value="Unassembled WGS sequence"/>
</dbReference>
<accession>A0A8S3A274</accession>
<organism evidence="2 4">
    <name type="scientific">Rotaria magnacalcarata</name>
    <dbReference type="NCBI Taxonomy" id="392030"/>
    <lineage>
        <taxon>Eukaryota</taxon>
        <taxon>Metazoa</taxon>
        <taxon>Spiralia</taxon>
        <taxon>Gnathifera</taxon>
        <taxon>Rotifera</taxon>
        <taxon>Eurotatoria</taxon>
        <taxon>Bdelloidea</taxon>
        <taxon>Philodinida</taxon>
        <taxon>Philodinidae</taxon>
        <taxon>Rotaria</taxon>
    </lineage>
</organism>
<feature type="non-terminal residue" evidence="2">
    <location>
        <position position="80"/>
    </location>
</feature>
<protein>
    <submittedName>
        <fullName evidence="2">Uncharacterized protein</fullName>
    </submittedName>
</protein>
<name>A0A8S3A274_9BILA</name>
<dbReference type="EMBL" id="CAJOBJ010201280">
    <property type="protein sequence ID" value="CAF4983947.1"/>
    <property type="molecule type" value="Genomic_DNA"/>
</dbReference>
<dbReference type="AlphaFoldDB" id="A0A8S3A274"/>
<feature type="compositionally biased region" description="Polar residues" evidence="1">
    <location>
        <begin position="7"/>
        <end position="16"/>
    </location>
</feature>
<evidence type="ECO:0000313" key="4">
    <source>
        <dbReference type="Proteomes" id="UP000681967"/>
    </source>
</evidence>
<feature type="region of interest" description="Disordered" evidence="1">
    <location>
        <begin position="1"/>
        <end position="33"/>
    </location>
</feature>
<dbReference type="EMBL" id="CAJOBH010114536">
    <property type="protein sequence ID" value="CAF4678906.1"/>
    <property type="molecule type" value="Genomic_DNA"/>
</dbReference>
<comment type="caution">
    <text evidence="2">The sequence shown here is derived from an EMBL/GenBank/DDBJ whole genome shotgun (WGS) entry which is preliminary data.</text>
</comment>
<proteinExistence type="predicted"/>
<evidence type="ECO:0000256" key="1">
    <source>
        <dbReference type="SAM" id="MobiDB-lite"/>
    </source>
</evidence>
<sequence>DDETGDDQQSNSSSLDYSPIPESEPALPVQSPIKSTITITTKSNQFFNESGNETIHETSVDIPTMATKRSTCLLSGENIQ</sequence>
<feature type="non-terminal residue" evidence="2">
    <location>
        <position position="1"/>
    </location>
</feature>
<evidence type="ECO:0000313" key="3">
    <source>
        <dbReference type="EMBL" id="CAF4983947.1"/>
    </source>
</evidence>
<evidence type="ECO:0000313" key="2">
    <source>
        <dbReference type="EMBL" id="CAF4678906.1"/>
    </source>
</evidence>
<gene>
    <name evidence="2" type="ORF">BYL167_LOCUS43266</name>
    <name evidence="3" type="ORF">GIL414_LOCUS56219</name>
</gene>
<reference evidence="2" key="1">
    <citation type="submission" date="2021-02" db="EMBL/GenBank/DDBJ databases">
        <authorList>
            <person name="Nowell W R."/>
        </authorList>
    </citation>
    <scope>NUCLEOTIDE SEQUENCE</scope>
</reference>